<proteinExistence type="predicted"/>
<comment type="caution">
    <text evidence="1">The sequence shown here is derived from an EMBL/GenBank/DDBJ whole genome shotgun (WGS) entry which is preliminary data.</text>
</comment>
<dbReference type="Proteomes" id="UP001479436">
    <property type="component" value="Unassembled WGS sequence"/>
</dbReference>
<reference evidence="1 2" key="1">
    <citation type="submission" date="2023-04" db="EMBL/GenBank/DDBJ databases">
        <title>Genome of Basidiobolus ranarum AG-B5.</title>
        <authorList>
            <person name="Stajich J.E."/>
            <person name="Carter-House D."/>
            <person name="Gryganskyi A."/>
        </authorList>
    </citation>
    <scope>NUCLEOTIDE SEQUENCE [LARGE SCALE GENOMIC DNA]</scope>
    <source>
        <strain evidence="1 2">AG-B5</strain>
    </source>
</reference>
<name>A0ABR2VWN5_9FUNG</name>
<evidence type="ECO:0000313" key="1">
    <source>
        <dbReference type="EMBL" id="KAK9707827.1"/>
    </source>
</evidence>
<keyword evidence="2" id="KW-1185">Reference proteome</keyword>
<sequence>MITFQETNLRKRLLGQDSFFEVSQPNKRQNTCQPDPHSFHYSSDSEILSPVATSPHTSSHDSMEYLNLIQARSKDTEPIVKSVSGEVEGCFGLGALSMDVDRNSARMEEQGTTTNIIKTSNRPDSLPKGQKVLVFGFQKDCSKCQRAVPGHYSHIMYRQ</sequence>
<accession>A0ABR2VWN5</accession>
<gene>
    <name evidence="1" type="ORF">K7432_009958</name>
</gene>
<organism evidence="1 2">
    <name type="scientific">Basidiobolus ranarum</name>
    <dbReference type="NCBI Taxonomy" id="34480"/>
    <lineage>
        <taxon>Eukaryota</taxon>
        <taxon>Fungi</taxon>
        <taxon>Fungi incertae sedis</taxon>
        <taxon>Zoopagomycota</taxon>
        <taxon>Entomophthoromycotina</taxon>
        <taxon>Basidiobolomycetes</taxon>
        <taxon>Basidiobolales</taxon>
        <taxon>Basidiobolaceae</taxon>
        <taxon>Basidiobolus</taxon>
    </lineage>
</organism>
<protein>
    <submittedName>
        <fullName evidence="1">Uncharacterized protein</fullName>
    </submittedName>
</protein>
<evidence type="ECO:0000313" key="2">
    <source>
        <dbReference type="Proteomes" id="UP001479436"/>
    </source>
</evidence>
<dbReference type="EMBL" id="JASJQH010007526">
    <property type="protein sequence ID" value="KAK9707827.1"/>
    <property type="molecule type" value="Genomic_DNA"/>
</dbReference>